<proteinExistence type="predicted"/>
<dbReference type="PANTHER" id="PTHR16078:SF1">
    <property type="entry name" value="COILED-COIL DOMAIN-CONTAINING PROTEIN 87"/>
    <property type="match status" value="1"/>
</dbReference>
<protein>
    <submittedName>
        <fullName evidence="2">Uncharacterized protein</fullName>
    </submittedName>
</protein>
<sequence>MTRRTSLAGPDKAHHHHDAHETESPEAIAQRRIHDELRAIPLLTPWTTYVAHEPSFTDELNRDLAKRVQELVFEQLEKIYVRLKTEQTDRDANGLLSPRASQTILENRLVVEAKRKIHLAELTHDMTTAMQTALSMVNAPGFIQRRVSSPMSSHSRHDSSVISQMLHEKEAEEAAMAAAVSAASVAKRQMGPRRLLRRTSSNCEKTYPPLFVEFPPSSQPLSELADQAEARVTTADLEQQVTNFRHRPVSESAVEDAGHPVSRRDVKPERVRYIMSSRLGALPPTKNILDEYPIPKEILEALERHRHYHVDESSLMASFDPVRAGKSSDWECYFRRSVPVERQPISFVLSSLEIADERPVPPPSDIFQQNLIENAINEDIMLTEVRQLYDHTHDAYREFRTSLHRHLDLPYLVDLSFRSSLNSTSYFLEDELVSSEPSVQIPERLLRRSNSVVSKWRVAKKNAMGRIAGRRGAIAFRVNVEISRVQRNELVQQICHFTPHEVQLMDLWYSHDAEAVEDAPYDPVPMAPALSARFDAVWMELQMPAKERLDLAVKYSSLENSSRLPDAVLLWEVTATLILEREELVRLARIALATPKKTMGMLAEETALLTDLAQTTTHLKEALLLTYVEVGDFVTLDGNFYLARMEHEASELRQSMIDSMENAKRKPNAEDSDNGHNEDAAPENTRDPRHRDSWK</sequence>
<dbReference type="EMBL" id="SPLM01000037">
    <property type="protein sequence ID" value="TMW65514.1"/>
    <property type="molecule type" value="Genomic_DNA"/>
</dbReference>
<reference evidence="2" key="1">
    <citation type="submission" date="2019-03" db="EMBL/GenBank/DDBJ databases">
        <title>Long read genome sequence of the mycoparasitic Pythium oligandrum ATCC 38472 isolated from sugarbeet rhizosphere.</title>
        <authorList>
            <person name="Gaulin E."/>
        </authorList>
    </citation>
    <scope>NUCLEOTIDE SEQUENCE</scope>
    <source>
        <strain evidence="2">ATCC 38472_TT</strain>
    </source>
</reference>
<feature type="compositionally biased region" description="Basic and acidic residues" evidence="1">
    <location>
        <begin position="661"/>
        <end position="695"/>
    </location>
</feature>
<dbReference type="PANTHER" id="PTHR16078">
    <property type="entry name" value="COILED-COIL DOMAIN-CONTAINING PROTEIN 87"/>
    <property type="match status" value="1"/>
</dbReference>
<feature type="region of interest" description="Disordered" evidence="1">
    <location>
        <begin position="1"/>
        <end position="27"/>
    </location>
</feature>
<evidence type="ECO:0000313" key="3">
    <source>
        <dbReference type="Proteomes" id="UP000794436"/>
    </source>
</evidence>
<keyword evidence="3" id="KW-1185">Reference proteome</keyword>
<dbReference type="OrthoDB" id="67750at2759"/>
<dbReference type="Proteomes" id="UP000794436">
    <property type="component" value="Unassembled WGS sequence"/>
</dbReference>
<dbReference type="AlphaFoldDB" id="A0A8K1CL40"/>
<dbReference type="InterPro" id="IPR037383">
    <property type="entry name" value="CCDC87"/>
</dbReference>
<evidence type="ECO:0000256" key="1">
    <source>
        <dbReference type="SAM" id="MobiDB-lite"/>
    </source>
</evidence>
<name>A0A8K1CL40_PYTOL</name>
<gene>
    <name evidence="2" type="ORF">Poli38472_008156</name>
</gene>
<feature type="region of interest" description="Disordered" evidence="1">
    <location>
        <begin position="657"/>
        <end position="695"/>
    </location>
</feature>
<organism evidence="2 3">
    <name type="scientific">Pythium oligandrum</name>
    <name type="common">Mycoparasitic fungus</name>
    <dbReference type="NCBI Taxonomy" id="41045"/>
    <lineage>
        <taxon>Eukaryota</taxon>
        <taxon>Sar</taxon>
        <taxon>Stramenopiles</taxon>
        <taxon>Oomycota</taxon>
        <taxon>Peronosporomycetes</taxon>
        <taxon>Pythiales</taxon>
        <taxon>Pythiaceae</taxon>
        <taxon>Pythium</taxon>
    </lineage>
</organism>
<comment type="caution">
    <text evidence="2">The sequence shown here is derived from an EMBL/GenBank/DDBJ whole genome shotgun (WGS) entry which is preliminary data.</text>
</comment>
<evidence type="ECO:0000313" key="2">
    <source>
        <dbReference type="EMBL" id="TMW65514.1"/>
    </source>
</evidence>
<accession>A0A8K1CL40</accession>